<keyword evidence="2" id="KW-1185">Reference proteome</keyword>
<dbReference type="AlphaFoldDB" id="F0H8W5"/>
<dbReference type="Proteomes" id="UP000003155">
    <property type="component" value="Unassembled WGS sequence"/>
</dbReference>
<name>F0H8W5_9BACT</name>
<comment type="caution">
    <text evidence="1">The sequence shown here is derived from an EMBL/GenBank/DDBJ whole genome shotgun (WGS) entry which is preliminary data.</text>
</comment>
<accession>F0H8W5</accession>
<dbReference type="EMBL" id="AEXO01000095">
    <property type="protein sequence ID" value="EGC85678.1"/>
    <property type="molecule type" value="Genomic_DNA"/>
</dbReference>
<sequence>MQKAIKKGVSPLDKNKKIKNEEVFYSIIPFSHGVDGSLLR</sequence>
<organism evidence="1 2">
    <name type="scientific">Prevotella denticola CRIS 18C-A</name>
    <dbReference type="NCBI Taxonomy" id="944557"/>
    <lineage>
        <taxon>Bacteria</taxon>
        <taxon>Pseudomonadati</taxon>
        <taxon>Bacteroidota</taxon>
        <taxon>Bacteroidia</taxon>
        <taxon>Bacteroidales</taxon>
        <taxon>Prevotellaceae</taxon>
        <taxon>Prevotella</taxon>
    </lineage>
</organism>
<proteinExistence type="predicted"/>
<evidence type="ECO:0000313" key="1">
    <source>
        <dbReference type="EMBL" id="EGC85678.1"/>
    </source>
</evidence>
<reference evidence="1 2" key="1">
    <citation type="submission" date="2011-02" db="EMBL/GenBank/DDBJ databases">
        <authorList>
            <person name="Durkin A.S."/>
            <person name="Madupu R."/>
            <person name="Torralba M."/>
            <person name="Gillis M."/>
            <person name="Methe B."/>
            <person name="Sutton G."/>
            <person name="Nelson K.E."/>
        </authorList>
    </citation>
    <scope>NUCLEOTIDE SEQUENCE [LARGE SCALE GENOMIC DNA]</scope>
    <source>
        <strain evidence="1 2">CRIS 18C-A</strain>
    </source>
</reference>
<gene>
    <name evidence="1" type="ORF">HMPREF9303_2617</name>
</gene>
<protein>
    <submittedName>
        <fullName evidence="1">Uncharacterized protein</fullName>
    </submittedName>
</protein>
<evidence type="ECO:0000313" key="2">
    <source>
        <dbReference type="Proteomes" id="UP000003155"/>
    </source>
</evidence>